<dbReference type="Pfam" id="PF00097">
    <property type="entry name" value="zf-C3HC4"/>
    <property type="match status" value="1"/>
</dbReference>
<dbReference type="GeneID" id="71992644"/>
<reference evidence="7" key="2">
    <citation type="journal article" date="2022" name="Microb. Genom.">
        <title>A chromosome-scale genome assembly of the tomato pathogen Cladosporium fulvum reveals a compartmentalized genome architecture and the presence of a dispensable chromosome.</title>
        <authorList>
            <person name="Zaccaron A.Z."/>
            <person name="Chen L.H."/>
            <person name="Samaras A."/>
            <person name="Stergiopoulos I."/>
        </authorList>
    </citation>
    <scope>NUCLEOTIDE SEQUENCE</scope>
    <source>
        <strain evidence="7">Race5_Kim</strain>
    </source>
</reference>
<dbReference type="PROSITE" id="PS50089">
    <property type="entry name" value="ZF_RING_2"/>
    <property type="match status" value="1"/>
</dbReference>
<dbReference type="InterPro" id="IPR017907">
    <property type="entry name" value="Znf_RING_CS"/>
</dbReference>
<keyword evidence="2 4" id="KW-0863">Zinc-finger</keyword>
<accession>A0A9Q8UVE0</accession>
<evidence type="ECO:0000313" key="7">
    <source>
        <dbReference type="EMBL" id="UJO23876.1"/>
    </source>
</evidence>
<keyword evidence="3" id="KW-0862">Zinc</keyword>
<evidence type="ECO:0000313" key="8">
    <source>
        <dbReference type="Proteomes" id="UP000756132"/>
    </source>
</evidence>
<feature type="domain" description="RING-type" evidence="6">
    <location>
        <begin position="91"/>
        <end position="130"/>
    </location>
</feature>
<dbReference type="SUPFAM" id="SSF57850">
    <property type="entry name" value="RING/U-box"/>
    <property type="match status" value="1"/>
</dbReference>
<sequence>MSPLGPIMAGIAYVIDIIIDAFNPWKTPFHVALIAAVLSKIIRDISTFLHAIIPVYNKGPITRYSQLLASKRKIIESLPGISRALAEDETCALCKDQHVEPLELPCQHVYCKACLETLMDHGYNYCGLCKRQCYSLEDLPPTDLARRKASKAQRVLYSHLISCGLAATGLLVFVSLWPNILAALAAAGGSGLAYELLCVFAAFYFYQVCVLKIETGRIDNLDEEWGQNILLRNGFALIWFVWTCLVLAMFCNVLKWMLIVWYLGA</sequence>
<dbReference type="OrthoDB" id="8062037at2759"/>
<dbReference type="Gene3D" id="3.30.40.10">
    <property type="entry name" value="Zinc/RING finger domain, C3HC4 (zinc finger)"/>
    <property type="match status" value="1"/>
</dbReference>
<dbReference type="KEGG" id="ffu:CLAFUR5_12766"/>
<keyword evidence="8" id="KW-1185">Reference proteome</keyword>
<evidence type="ECO:0000256" key="4">
    <source>
        <dbReference type="PROSITE-ProRule" id="PRU00175"/>
    </source>
</evidence>
<keyword evidence="5" id="KW-0472">Membrane</keyword>
<evidence type="ECO:0000256" key="5">
    <source>
        <dbReference type="SAM" id="Phobius"/>
    </source>
</evidence>
<dbReference type="RefSeq" id="XP_047768242.1">
    <property type="nucleotide sequence ID" value="XM_047911914.1"/>
</dbReference>
<dbReference type="AlphaFoldDB" id="A0A9Q8UVE0"/>
<name>A0A9Q8UVE0_PASFU</name>
<evidence type="ECO:0000256" key="1">
    <source>
        <dbReference type="ARBA" id="ARBA00022723"/>
    </source>
</evidence>
<organism evidence="7 8">
    <name type="scientific">Passalora fulva</name>
    <name type="common">Tomato leaf mold</name>
    <name type="synonym">Cladosporium fulvum</name>
    <dbReference type="NCBI Taxonomy" id="5499"/>
    <lineage>
        <taxon>Eukaryota</taxon>
        <taxon>Fungi</taxon>
        <taxon>Dikarya</taxon>
        <taxon>Ascomycota</taxon>
        <taxon>Pezizomycotina</taxon>
        <taxon>Dothideomycetes</taxon>
        <taxon>Dothideomycetidae</taxon>
        <taxon>Mycosphaerellales</taxon>
        <taxon>Mycosphaerellaceae</taxon>
        <taxon>Fulvia</taxon>
    </lineage>
</organism>
<dbReference type="SMART" id="SM00184">
    <property type="entry name" value="RING"/>
    <property type="match status" value="1"/>
</dbReference>
<keyword evidence="5" id="KW-1133">Transmembrane helix</keyword>
<evidence type="ECO:0000259" key="6">
    <source>
        <dbReference type="PROSITE" id="PS50089"/>
    </source>
</evidence>
<proteinExistence type="predicted"/>
<keyword evidence="1" id="KW-0479">Metal-binding</keyword>
<feature type="transmembrane region" description="Helical" evidence="5">
    <location>
        <begin position="155"/>
        <end position="174"/>
    </location>
</feature>
<gene>
    <name evidence="7" type="ORF">CLAFUR5_12766</name>
</gene>
<protein>
    <recommendedName>
        <fullName evidence="6">RING-type domain-containing protein</fullName>
    </recommendedName>
</protein>
<dbReference type="PROSITE" id="PS00518">
    <property type="entry name" value="ZF_RING_1"/>
    <property type="match status" value="1"/>
</dbReference>
<feature type="transmembrane region" description="Helical" evidence="5">
    <location>
        <begin position="237"/>
        <end position="263"/>
    </location>
</feature>
<dbReference type="EMBL" id="CP090173">
    <property type="protein sequence ID" value="UJO23876.1"/>
    <property type="molecule type" value="Genomic_DNA"/>
</dbReference>
<reference evidence="7" key="1">
    <citation type="submission" date="2021-12" db="EMBL/GenBank/DDBJ databases">
        <authorList>
            <person name="Zaccaron A."/>
            <person name="Stergiopoulos I."/>
        </authorList>
    </citation>
    <scope>NUCLEOTIDE SEQUENCE</scope>
    <source>
        <strain evidence="7">Race5_Kim</strain>
    </source>
</reference>
<dbReference type="InterPro" id="IPR001841">
    <property type="entry name" value="Znf_RING"/>
</dbReference>
<evidence type="ECO:0000256" key="3">
    <source>
        <dbReference type="ARBA" id="ARBA00022833"/>
    </source>
</evidence>
<evidence type="ECO:0000256" key="2">
    <source>
        <dbReference type="ARBA" id="ARBA00022771"/>
    </source>
</evidence>
<dbReference type="GO" id="GO:0008270">
    <property type="term" value="F:zinc ion binding"/>
    <property type="evidence" value="ECO:0007669"/>
    <property type="project" value="UniProtKB-KW"/>
</dbReference>
<dbReference type="InterPro" id="IPR018957">
    <property type="entry name" value="Znf_C3HC4_RING-type"/>
</dbReference>
<dbReference type="InterPro" id="IPR013083">
    <property type="entry name" value="Znf_RING/FYVE/PHD"/>
</dbReference>
<feature type="transmembrane region" description="Helical" evidence="5">
    <location>
        <begin position="180"/>
        <end position="206"/>
    </location>
</feature>
<keyword evidence="5" id="KW-0812">Transmembrane</keyword>
<dbReference type="Proteomes" id="UP000756132">
    <property type="component" value="Chromosome 11"/>
</dbReference>